<dbReference type="SUPFAM" id="SSF49464">
    <property type="entry name" value="Carboxypeptidase regulatory domain-like"/>
    <property type="match status" value="1"/>
</dbReference>
<dbReference type="NCBIfam" id="TIGR01352">
    <property type="entry name" value="tonB_Cterm"/>
    <property type="match status" value="1"/>
</dbReference>
<evidence type="ECO:0000256" key="1">
    <source>
        <dbReference type="ARBA" id="ARBA00004167"/>
    </source>
</evidence>
<accession>A0A7Y4MVK1</accession>
<comment type="subcellular location">
    <subcellularLocation>
        <location evidence="2 10">Cell outer membrane</location>
        <topology evidence="2 10">Multi-pass membrane protein</topology>
    </subcellularLocation>
    <subcellularLocation>
        <location evidence="1">Membrane</location>
        <topology evidence="1">Single-pass membrane protein</topology>
    </subcellularLocation>
</comment>
<evidence type="ECO:0000256" key="4">
    <source>
        <dbReference type="ARBA" id="ARBA00022452"/>
    </source>
</evidence>
<evidence type="ECO:0000256" key="7">
    <source>
        <dbReference type="ARBA" id="ARBA00022989"/>
    </source>
</evidence>
<keyword evidence="8 10" id="KW-0472">Membrane</keyword>
<evidence type="ECO:0000256" key="11">
    <source>
        <dbReference type="SAM" id="MobiDB-lite"/>
    </source>
</evidence>
<evidence type="ECO:0000313" key="15">
    <source>
        <dbReference type="Proteomes" id="UP000533080"/>
    </source>
</evidence>
<dbReference type="EMBL" id="JABFNT010000238">
    <property type="protein sequence ID" value="NOJ83772.1"/>
    <property type="molecule type" value="Genomic_DNA"/>
</dbReference>
<keyword evidence="5 10" id="KW-0812">Transmembrane</keyword>
<evidence type="ECO:0000313" key="14">
    <source>
        <dbReference type="EMBL" id="NOJ83772.1"/>
    </source>
</evidence>
<feature type="region of interest" description="Disordered" evidence="11">
    <location>
        <begin position="167"/>
        <end position="187"/>
    </location>
</feature>
<evidence type="ECO:0000256" key="6">
    <source>
        <dbReference type="ARBA" id="ARBA00022729"/>
    </source>
</evidence>
<dbReference type="Pfam" id="PF07715">
    <property type="entry name" value="Plug"/>
    <property type="match status" value="1"/>
</dbReference>
<keyword evidence="3 10" id="KW-0813">Transport</keyword>
<evidence type="ECO:0000256" key="8">
    <source>
        <dbReference type="ARBA" id="ARBA00023136"/>
    </source>
</evidence>
<evidence type="ECO:0000259" key="13">
    <source>
        <dbReference type="PROSITE" id="PS52015"/>
    </source>
</evidence>
<dbReference type="Gene3D" id="2.170.130.10">
    <property type="entry name" value="TonB-dependent receptor, plug domain"/>
    <property type="match status" value="1"/>
</dbReference>
<dbReference type="RefSeq" id="WP_171445480.1">
    <property type="nucleotide sequence ID" value="NZ_JABFNS010000244.1"/>
</dbReference>
<feature type="chain" id="PRO_5031290494" evidence="12">
    <location>
        <begin position="30"/>
        <end position="920"/>
    </location>
</feature>
<gene>
    <name evidence="14" type="ORF">HNV28_36610</name>
</gene>
<protein>
    <submittedName>
        <fullName evidence="14">TonB family protein</fullName>
    </submittedName>
</protein>
<feature type="domain" description="TonB C-terminal" evidence="13">
    <location>
        <begin position="52"/>
        <end position="145"/>
    </location>
</feature>
<reference evidence="14 15" key="1">
    <citation type="submission" date="2020-05" db="EMBL/GenBank/DDBJ databases">
        <authorList>
            <person name="Whitworth D."/>
        </authorList>
    </citation>
    <scope>NUCLEOTIDE SEQUENCE [LARGE SCALE GENOMIC DNA]</scope>
    <source>
        <strain evidence="14 15">AM005</strain>
    </source>
</reference>
<dbReference type="SUPFAM" id="SSF74653">
    <property type="entry name" value="TolA/TonB C-terminal domain"/>
    <property type="match status" value="1"/>
</dbReference>
<dbReference type="InterPro" id="IPR008969">
    <property type="entry name" value="CarboxyPept-like_regulatory"/>
</dbReference>
<dbReference type="GO" id="GO:0015344">
    <property type="term" value="F:siderophore uptake transmembrane transporter activity"/>
    <property type="evidence" value="ECO:0007669"/>
    <property type="project" value="TreeGrafter"/>
</dbReference>
<keyword evidence="4 10" id="KW-1134">Transmembrane beta strand</keyword>
<dbReference type="InterPro" id="IPR012910">
    <property type="entry name" value="Plug_dom"/>
</dbReference>
<sequence length="920" mass="99412">MLGHAMSSTLKARGALVAASLLLAAPVLAQAPQAGAPPSDAATPPAAQAQPTITKPPELVQQVEAQFPPEALAQGLTASVRLIITIADDGSVAEVLPTEPVGNGFDEAAIAAVRQFRFSPAEVDGVPAPVQVEYVYHFTLTAPEPEAGAEAEEVEQPKATLTGQLISRGSRSRVPNATVRCGDDPDAPEVMSDEDGRFTLEVPAGTCEVRVVATGFQLYQTKEELKANETTEVNFYLAPSGGGLETVVRSDRPKKEVVRRTITREEAQKTPGSFGDPIRVIQSLPGVARAPFISGELLVRGSNPGQTSTMMDGVQIPLLFHLLGGPSVVNAEFIDQLDFFPGGYGSQYGRAVGGIVEVGTRKGASDTLHGSVKVDLLDAGFFLESPITDGISVAAAARRSYIDAILPAVLPETEGGTLSVVPRYWDYQLRVDFGAKRGTPNDDAAVTAGGARSSGYIMAFGSDDQLRIVSTGPETERDLELNTRTNFHRVKGDWTYRKGAMWSVFTPFVGMDRSDVDFGMARQEGKTYTLGAREVLGIELSSALTVRTGLDLVFEHERYDVSFPAPGGVEYVPFPGAEPVGQQLEEQIALSAFDGALFLEADLLVGRFTFTPGVRGNLQTVGNTRNLALDPRLWVRYAATSRTNLKGSLGLYSQPPETFRFITAPYGNPDLAYQRAFQSSLGVEHRITDVLNVDVTGFFNRRFNNIVSPGQLVTNEGGGVFTLPYSNDGIGRAYGVEVMLKKERASATDKWSGWLSYTFSRAEDGRAGPRPQGGGLFGGGSAPDDSTYGLSPWDQTHILTLVAGYVLGDGWELGGRFRYTSGRPMTPLAGGHDVYDADRNRYNATFGPYFSDRTGGFHQLDVRVDKSWRFQSWTLTAYLDVQNLYNAKNVEFVFNDYRFRREYEVPGIPILPVVGVKGSF</sequence>
<dbReference type="InterPro" id="IPR036942">
    <property type="entry name" value="Beta-barrel_TonB_sf"/>
</dbReference>
<dbReference type="Gene3D" id="2.40.170.20">
    <property type="entry name" value="TonB-dependent receptor, beta-barrel domain"/>
    <property type="match status" value="1"/>
</dbReference>
<dbReference type="PROSITE" id="PS52015">
    <property type="entry name" value="TONB_CTD"/>
    <property type="match status" value="1"/>
</dbReference>
<dbReference type="PROSITE" id="PS52016">
    <property type="entry name" value="TONB_DEPENDENT_REC_3"/>
    <property type="match status" value="1"/>
</dbReference>
<evidence type="ECO:0000256" key="2">
    <source>
        <dbReference type="ARBA" id="ARBA00004571"/>
    </source>
</evidence>
<evidence type="ECO:0000256" key="9">
    <source>
        <dbReference type="ARBA" id="ARBA00023237"/>
    </source>
</evidence>
<evidence type="ECO:0000256" key="5">
    <source>
        <dbReference type="ARBA" id="ARBA00022692"/>
    </source>
</evidence>
<dbReference type="InterPro" id="IPR006260">
    <property type="entry name" value="TonB/TolA_C"/>
</dbReference>
<dbReference type="AlphaFoldDB" id="A0A7Y4MVK1"/>
<keyword evidence="9 10" id="KW-0998">Cell outer membrane</keyword>
<dbReference type="SUPFAM" id="SSF56935">
    <property type="entry name" value="Porins"/>
    <property type="match status" value="1"/>
</dbReference>
<evidence type="ECO:0000256" key="12">
    <source>
        <dbReference type="SAM" id="SignalP"/>
    </source>
</evidence>
<dbReference type="Pfam" id="PF13620">
    <property type="entry name" value="CarboxypepD_reg"/>
    <property type="match status" value="1"/>
</dbReference>
<dbReference type="InterPro" id="IPR037682">
    <property type="entry name" value="TonB_C"/>
</dbReference>
<organism evidence="14 15">
    <name type="scientific">Myxococcus xanthus</name>
    <dbReference type="NCBI Taxonomy" id="34"/>
    <lineage>
        <taxon>Bacteria</taxon>
        <taxon>Pseudomonadati</taxon>
        <taxon>Myxococcota</taxon>
        <taxon>Myxococcia</taxon>
        <taxon>Myxococcales</taxon>
        <taxon>Cystobacterineae</taxon>
        <taxon>Myxococcaceae</taxon>
        <taxon>Myxococcus</taxon>
    </lineage>
</organism>
<proteinExistence type="inferred from homology"/>
<dbReference type="Proteomes" id="UP000533080">
    <property type="component" value="Unassembled WGS sequence"/>
</dbReference>
<dbReference type="InterPro" id="IPR039426">
    <property type="entry name" value="TonB-dep_rcpt-like"/>
</dbReference>
<feature type="signal peptide" evidence="12">
    <location>
        <begin position="1"/>
        <end position="29"/>
    </location>
</feature>
<evidence type="ECO:0000256" key="10">
    <source>
        <dbReference type="PROSITE-ProRule" id="PRU01360"/>
    </source>
</evidence>
<dbReference type="Gene3D" id="3.30.1150.10">
    <property type="match status" value="1"/>
</dbReference>
<dbReference type="PANTHER" id="PTHR30069:SF29">
    <property type="entry name" value="HEMOGLOBIN AND HEMOGLOBIN-HAPTOGLOBIN-BINDING PROTEIN 1-RELATED"/>
    <property type="match status" value="1"/>
</dbReference>
<comment type="similarity">
    <text evidence="10">Belongs to the TonB-dependent receptor family.</text>
</comment>
<name>A0A7Y4MVK1_MYXXA</name>
<dbReference type="Pfam" id="PF03544">
    <property type="entry name" value="TonB_C"/>
    <property type="match status" value="1"/>
</dbReference>
<keyword evidence="6 12" id="KW-0732">Signal</keyword>
<dbReference type="GO" id="GO:0044718">
    <property type="term" value="P:siderophore transmembrane transport"/>
    <property type="evidence" value="ECO:0007669"/>
    <property type="project" value="TreeGrafter"/>
</dbReference>
<evidence type="ECO:0000256" key="3">
    <source>
        <dbReference type="ARBA" id="ARBA00022448"/>
    </source>
</evidence>
<keyword evidence="7" id="KW-1133">Transmembrane helix</keyword>
<dbReference type="GO" id="GO:0009279">
    <property type="term" value="C:cell outer membrane"/>
    <property type="evidence" value="ECO:0007669"/>
    <property type="project" value="UniProtKB-SubCell"/>
</dbReference>
<dbReference type="Gene3D" id="2.60.40.1120">
    <property type="entry name" value="Carboxypeptidase-like, regulatory domain"/>
    <property type="match status" value="1"/>
</dbReference>
<dbReference type="PANTHER" id="PTHR30069">
    <property type="entry name" value="TONB-DEPENDENT OUTER MEMBRANE RECEPTOR"/>
    <property type="match status" value="1"/>
</dbReference>
<dbReference type="InterPro" id="IPR037066">
    <property type="entry name" value="Plug_dom_sf"/>
</dbReference>
<comment type="caution">
    <text evidence="14">The sequence shown here is derived from an EMBL/GenBank/DDBJ whole genome shotgun (WGS) entry which is preliminary data.</text>
</comment>